<dbReference type="EMBL" id="JABANO010039744">
    <property type="protein sequence ID" value="KAF4690206.1"/>
    <property type="molecule type" value="Genomic_DNA"/>
</dbReference>
<keyword evidence="2" id="KW-0456">Lyase</keyword>
<keyword evidence="1" id="KW-0479">Metal-binding</keyword>
<feature type="compositionally biased region" description="Basic and acidic residues" evidence="4">
    <location>
        <begin position="850"/>
        <end position="868"/>
    </location>
</feature>
<gene>
    <name evidence="5" type="ORF">FOZ63_032974</name>
</gene>
<evidence type="ECO:0000256" key="3">
    <source>
        <dbReference type="SAM" id="Coils"/>
    </source>
</evidence>
<evidence type="ECO:0000256" key="2">
    <source>
        <dbReference type="ARBA" id="ARBA00023239"/>
    </source>
</evidence>
<evidence type="ECO:0000256" key="4">
    <source>
        <dbReference type="SAM" id="MobiDB-lite"/>
    </source>
</evidence>
<dbReference type="PANTHER" id="PTHR33542">
    <property type="entry name" value="SIROHYDROCHLORIN FERROCHELATASE, CHLOROPLASTIC"/>
    <property type="match status" value="1"/>
</dbReference>
<protein>
    <submittedName>
        <fullName evidence="5">Uncharacterized protein</fullName>
    </submittedName>
</protein>
<keyword evidence="6" id="KW-1185">Reference proteome</keyword>
<dbReference type="SUPFAM" id="SSF53800">
    <property type="entry name" value="Chelatase"/>
    <property type="match status" value="1"/>
</dbReference>
<dbReference type="GO" id="GO:0016829">
    <property type="term" value="F:lyase activity"/>
    <property type="evidence" value="ECO:0007669"/>
    <property type="project" value="UniProtKB-KW"/>
</dbReference>
<feature type="coiled-coil region" evidence="3">
    <location>
        <begin position="485"/>
        <end position="519"/>
    </location>
</feature>
<evidence type="ECO:0000313" key="5">
    <source>
        <dbReference type="EMBL" id="KAF4690206.1"/>
    </source>
</evidence>
<feature type="region of interest" description="Disordered" evidence="4">
    <location>
        <begin position="824"/>
        <end position="881"/>
    </location>
</feature>
<dbReference type="PANTHER" id="PTHR33542:SF3">
    <property type="entry name" value="SIROHYDROCHLORIN FERROCHELATASE, CHLOROPLASTIC"/>
    <property type="match status" value="1"/>
</dbReference>
<proteinExistence type="predicted"/>
<accession>A0A7J6P3B4</accession>
<evidence type="ECO:0000313" key="6">
    <source>
        <dbReference type="Proteomes" id="UP000553632"/>
    </source>
</evidence>
<dbReference type="Gene3D" id="3.40.50.1400">
    <property type="match status" value="1"/>
</dbReference>
<dbReference type="Proteomes" id="UP000553632">
    <property type="component" value="Unassembled WGS sequence"/>
</dbReference>
<keyword evidence="3" id="KW-0175">Coiled coil</keyword>
<dbReference type="InterPro" id="IPR050963">
    <property type="entry name" value="Sirohydro_Cobaltochel/CbiX"/>
</dbReference>
<dbReference type="InterPro" id="IPR002762">
    <property type="entry name" value="CbiX-like"/>
</dbReference>
<reference evidence="5 6" key="1">
    <citation type="submission" date="2020-04" db="EMBL/GenBank/DDBJ databases">
        <title>Perkinsus olseni comparative genomics.</title>
        <authorList>
            <person name="Bogema D.R."/>
        </authorList>
    </citation>
    <scope>NUCLEOTIDE SEQUENCE [LARGE SCALE GENOMIC DNA]</scope>
    <source>
        <strain evidence="5 6">ATCC PRA-207</strain>
    </source>
</reference>
<dbReference type="Pfam" id="PF01903">
    <property type="entry name" value="CbiX"/>
    <property type="match status" value="1"/>
</dbReference>
<comment type="caution">
    <text evidence="5">The sequence shown here is derived from an EMBL/GenBank/DDBJ whole genome shotgun (WGS) entry which is preliminary data.</text>
</comment>
<name>A0A7J6P3B4_PEROL</name>
<dbReference type="GO" id="GO:0046872">
    <property type="term" value="F:metal ion binding"/>
    <property type="evidence" value="ECO:0007669"/>
    <property type="project" value="UniProtKB-KW"/>
</dbReference>
<dbReference type="AlphaFoldDB" id="A0A7J6P3B4"/>
<evidence type="ECO:0000256" key="1">
    <source>
        <dbReference type="ARBA" id="ARBA00022723"/>
    </source>
</evidence>
<dbReference type="CDD" id="cd03416">
    <property type="entry name" value="CbiX_SirB_N"/>
    <property type="match status" value="1"/>
</dbReference>
<organism evidence="5 6">
    <name type="scientific">Perkinsus olseni</name>
    <name type="common">Perkinsus atlanticus</name>
    <dbReference type="NCBI Taxonomy" id="32597"/>
    <lineage>
        <taxon>Eukaryota</taxon>
        <taxon>Sar</taxon>
        <taxon>Alveolata</taxon>
        <taxon>Perkinsozoa</taxon>
        <taxon>Perkinsea</taxon>
        <taxon>Perkinsida</taxon>
        <taxon>Perkinsidae</taxon>
        <taxon>Perkinsus</taxon>
    </lineage>
</organism>
<sequence length="881" mass="98588">MEKKLDAIALKLQENELELELAKERRNLFGCVDLAGRNTHDAQVERYCCRETPLTVENLSKDVIDSRGRAYLWMVVTDLGREVSYSAELRTRDPLLEVERVQRPLDKILREWLSYSVRNSVAQQIEHLHGLSYFLIKLWEKGEAVDPHWLDDASFFALFDSLTEVEAAPFSPELASWRVRVLVCLWVVSSLAGLLFTPARSARAYHMAVVSLGQAGWLSCLLLALCLHEKRCSDTLLHELERWGKGEAKLDLECLSYLLWRLDWRDADSGMKLRLKGVLGRCFDDGRLASKFSCLAVWRSGLGGSFRGRLESIIRKKDTCDEVRAAALLAWSECRDLVSWGRIVQDTMEVRLECACVQYCGLRCLGRDIVPLHRTVLTAFHHHIHNPSIVSIIATNASAFDWASVLHSGEASLDTASISLLANLCLRACVVHGQDIPVLSSTLSLLGRLCGLSPALPDRIRACLPEGLLEEVQETPGVEDFLNYNSELVKCIEDLREKREELNRQILKEEEDKGKIQKELAVLTEDKRFFYIFHQLMASSPHRIGLILIDHGSPSPVWNKSHEDLLPKVEEELGRRGFTTMFYAVRWCHMEFVQPSVAETMNNLEAEGVSRVIAIPVFISVSSHSERDLPNILNIRFHPDQDSEMVRYTGHIPVTLCTPLDHQYGLLPKVVAQQAVDMMADGRDPTRTAAVVLSHGDGCGHFWQHLHKAINDLVIERTGIKSCEGLYVQTLRSPAAQRRLRDHCREAMAGVDTLLVLTAFNGTSGATFVTRTADGLAKRNDEGLPLGVVGCPTLFLSGPLMISALVDCAVHACQVSTGRKDVPELRGEEKKSVPPYNPPFWLTRDAVPGHNDRTIIRPSTDRKADSEGPKTVGANNKTVGA</sequence>